<accession>A0A507ZQU7</accession>
<evidence type="ECO:0000256" key="7">
    <source>
        <dbReference type="ARBA" id="ARBA00022989"/>
    </source>
</evidence>
<evidence type="ECO:0000256" key="8">
    <source>
        <dbReference type="ARBA" id="ARBA00023136"/>
    </source>
</evidence>
<keyword evidence="5" id="KW-0997">Cell inner membrane</keyword>
<dbReference type="SUPFAM" id="SSF54523">
    <property type="entry name" value="Pili subunits"/>
    <property type="match status" value="1"/>
</dbReference>
<name>A0A507ZQU7_9GAMM</name>
<evidence type="ECO:0000256" key="4">
    <source>
        <dbReference type="ARBA" id="ARBA00022481"/>
    </source>
</evidence>
<dbReference type="RefSeq" id="WP_141519525.1">
    <property type="nucleotide sequence ID" value="NZ_VICE01000142.1"/>
</dbReference>
<dbReference type="InterPro" id="IPR022346">
    <property type="entry name" value="T2SS_GspH"/>
</dbReference>
<comment type="subcellular location">
    <subcellularLocation>
        <location evidence="1">Cell inner membrane</location>
        <topology evidence="1">Single-pass membrane protein</topology>
    </subcellularLocation>
</comment>
<comment type="caution">
    <text evidence="12">The sequence shown here is derived from an EMBL/GenBank/DDBJ whole genome shotgun (WGS) entry which is preliminary data.</text>
</comment>
<keyword evidence="7" id="KW-1133">Transmembrane helix</keyword>
<keyword evidence="8" id="KW-0472">Membrane</keyword>
<dbReference type="Pfam" id="PF07963">
    <property type="entry name" value="N_methyl"/>
    <property type="match status" value="1"/>
</dbReference>
<evidence type="ECO:0000256" key="5">
    <source>
        <dbReference type="ARBA" id="ARBA00022519"/>
    </source>
</evidence>
<evidence type="ECO:0000256" key="1">
    <source>
        <dbReference type="ARBA" id="ARBA00004377"/>
    </source>
</evidence>
<evidence type="ECO:0000256" key="10">
    <source>
        <dbReference type="ARBA" id="ARBA00030775"/>
    </source>
</evidence>
<comment type="similarity">
    <text evidence="9">Belongs to the GSP H family.</text>
</comment>
<evidence type="ECO:0000256" key="6">
    <source>
        <dbReference type="ARBA" id="ARBA00022692"/>
    </source>
</evidence>
<feature type="domain" description="General secretion pathway GspH" evidence="11">
    <location>
        <begin position="55"/>
        <end position="149"/>
    </location>
</feature>
<dbReference type="NCBIfam" id="TIGR02532">
    <property type="entry name" value="IV_pilin_GFxxxE"/>
    <property type="match status" value="1"/>
</dbReference>
<evidence type="ECO:0000313" key="12">
    <source>
        <dbReference type="EMBL" id="TQD39960.1"/>
    </source>
</evidence>
<keyword evidence="6" id="KW-0812">Transmembrane</keyword>
<dbReference type="InterPro" id="IPR012902">
    <property type="entry name" value="N_methyl_site"/>
</dbReference>
<keyword evidence="4" id="KW-0488">Methylation</keyword>
<dbReference type="PROSITE" id="PS00409">
    <property type="entry name" value="PROKAR_NTER_METHYL"/>
    <property type="match status" value="1"/>
</dbReference>
<evidence type="ECO:0000256" key="9">
    <source>
        <dbReference type="ARBA" id="ARBA00025772"/>
    </source>
</evidence>
<dbReference type="EMBL" id="VICE01000142">
    <property type="protein sequence ID" value="TQD39960.1"/>
    <property type="molecule type" value="Genomic_DNA"/>
</dbReference>
<reference evidence="12 13" key="1">
    <citation type="submission" date="2019-06" db="EMBL/GenBank/DDBJ databases">
        <title>Lysobacter alkalisoli sp. nov. isolated from saline soil.</title>
        <authorList>
            <person name="Sun J.-Q."/>
            <person name="Xu L."/>
        </authorList>
    </citation>
    <scope>NUCLEOTIDE SEQUENCE [LARGE SCALE GENOMIC DNA]</scope>
    <source>
        <strain evidence="12 13">JCM 31130</strain>
    </source>
</reference>
<dbReference type="NCBIfam" id="NF047827">
    <property type="entry name" value="T3SSXpsH"/>
    <property type="match status" value="1"/>
</dbReference>
<dbReference type="Pfam" id="PF12019">
    <property type="entry name" value="GspH"/>
    <property type="match status" value="1"/>
</dbReference>
<proteinExistence type="inferred from homology"/>
<dbReference type="OrthoDB" id="8481584at2"/>
<dbReference type="InterPro" id="IPR045584">
    <property type="entry name" value="Pilin-like"/>
</dbReference>
<dbReference type="GO" id="GO:0005886">
    <property type="term" value="C:plasma membrane"/>
    <property type="evidence" value="ECO:0007669"/>
    <property type="project" value="UniProtKB-SubCell"/>
</dbReference>
<dbReference type="Proteomes" id="UP000318212">
    <property type="component" value="Unassembled WGS sequence"/>
</dbReference>
<evidence type="ECO:0000256" key="3">
    <source>
        <dbReference type="ARBA" id="ARBA00022475"/>
    </source>
</evidence>
<keyword evidence="13" id="KW-1185">Reference proteome</keyword>
<evidence type="ECO:0000256" key="2">
    <source>
        <dbReference type="ARBA" id="ARBA00021549"/>
    </source>
</evidence>
<gene>
    <name evidence="12" type="ORF">FKV25_14620</name>
</gene>
<keyword evidence="3" id="KW-1003">Cell membrane</keyword>
<dbReference type="GO" id="GO:0015627">
    <property type="term" value="C:type II protein secretion system complex"/>
    <property type="evidence" value="ECO:0007669"/>
    <property type="project" value="InterPro"/>
</dbReference>
<dbReference type="GO" id="GO:0015628">
    <property type="term" value="P:protein secretion by the type II secretion system"/>
    <property type="evidence" value="ECO:0007669"/>
    <property type="project" value="InterPro"/>
</dbReference>
<dbReference type="AlphaFoldDB" id="A0A507ZQU7"/>
<evidence type="ECO:0000259" key="11">
    <source>
        <dbReference type="Pfam" id="PF12019"/>
    </source>
</evidence>
<sequence length="163" mass="17359">MRMACHSRARPASAARQHGVSLIEMLLVVALFAIASLLAAAVLTGGIKGMQLRSAAKEVAAQLRYTRAQALATGEAQRFVIDPRAHTWEAPNGRHGEIPEDVAIHFTGARQAQPADGLGAVMFFKDGAATGGRVALSVDNAAWHIDIAWLTGEIRMRRAEVGP</sequence>
<protein>
    <recommendedName>
        <fullName evidence="2">Type II secretion system protein H</fullName>
    </recommendedName>
    <alternativeName>
        <fullName evidence="10">General secretion pathway protein H</fullName>
    </alternativeName>
</protein>
<organism evidence="12 13">
    <name type="scientific">Marilutibacter aestuarii</name>
    <dbReference type="NCBI Taxonomy" id="1706195"/>
    <lineage>
        <taxon>Bacteria</taxon>
        <taxon>Pseudomonadati</taxon>
        <taxon>Pseudomonadota</taxon>
        <taxon>Gammaproteobacteria</taxon>
        <taxon>Lysobacterales</taxon>
        <taxon>Lysobacteraceae</taxon>
        <taxon>Marilutibacter</taxon>
    </lineage>
</organism>
<evidence type="ECO:0000313" key="13">
    <source>
        <dbReference type="Proteomes" id="UP000318212"/>
    </source>
</evidence>